<feature type="compositionally biased region" description="Basic and acidic residues" evidence="3">
    <location>
        <begin position="532"/>
        <end position="542"/>
    </location>
</feature>
<evidence type="ECO:0000259" key="5">
    <source>
        <dbReference type="Pfam" id="PF08628"/>
    </source>
</evidence>
<feature type="compositionally biased region" description="Acidic residues" evidence="3">
    <location>
        <begin position="269"/>
        <end position="279"/>
    </location>
</feature>
<accession>A0A7J6CDR0</accession>
<dbReference type="OrthoDB" id="120967at2759"/>
<dbReference type="PANTHER" id="PTHR22775">
    <property type="entry name" value="SORTING NEXIN"/>
    <property type="match status" value="1"/>
</dbReference>
<dbReference type="Pfam" id="PF02194">
    <property type="entry name" value="PXA"/>
    <property type="match status" value="1"/>
</dbReference>
<comment type="similarity">
    <text evidence="1">Belongs to the sorting nexin family.</text>
</comment>
<reference evidence="6 7" key="1">
    <citation type="submission" date="2020-04" db="EMBL/GenBank/DDBJ databases">
        <title>Chromosome-level genome assembly of a cyprinid fish Onychostoma macrolepis by integration of Nanopore Sequencing, Bionano and Hi-C technology.</title>
        <authorList>
            <person name="Wang D."/>
        </authorList>
    </citation>
    <scope>NUCLEOTIDE SEQUENCE [LARGE SCALE GENOMIC DNA]</scope>
    <source>
        <strain evidence="6">SWU-2019</strain>
        <tissue evidence="6">Muscle</tissue>
    </source>
</reference>
<dbReference type="InterPro" id="IPR036871">
    <property type="entry name" value="PX_dom_sf"/>
</dbReference>
<dbReference type="Gene3D" id="3.30.1520.10">
    <property type="entry name" value="Phox-like domain"/>
    <property type="match status" value="1"/>
</dbReference>
<dbReference type="EMBL" id="JAAMOB010000014">
    <property type="protein sequence ID" value="KAF4104775.1"/>
    <property type="molecule type" value="Genomic_DNA"/>
</dbReference>
<evidence type="ECO:0000313" key="7">
    <source>
        <dbReference type="Proteomes" id="UP000579812"/>
    </source>
</evidence>
<feature type="region of interest" description="Disordered" evidence="3">
    <location>
        <begin position="783"/>
        <end position="804"/>
    </location>
</feature>
<dbReference type="InterPro" id="IPR013937">
    <property type="entry name" value="Sorting_nexin_C"/>
</dbReference>
<organism evidence="6 7">
    <name type="scientific">Onychostoma macrolepis</name>
    <dbReference type="NCBI Taxonomy" id="369639"/>
    <lineage>
        <taxon>Eukaryota</taxon>
        <taxon>Metazoa</taxon>
        <taxon>Chordata</taxon>
        <taxon>Craniata</taxon>
        <taxon>Vertebrata</taxon>
        <taxon>Euteleostomi</taxon>
        <taxon>Actinopterygii</taxon>
        <taxon>Neopterygii</taxon>
        <taxon>Teleostei</taxon>
        <taxon>Ostariophysi</taxon>
        <taxon>Cypriniformes</taxon>
        <taxon>Cyprinidae</taxon>
        <taxon>Acrossocheilinae</taxon>
        <taxon>Onychostoma</taxon>
    </lineage>
</organism>
<name>A0A7J6CDR0_9TELE</name>
<feature type="compositionally biased region" description="Acidic residues" evidence="3">
    <location>
        <begin position="598"/>
        <end position="609"/>
    </location>
</feature>
<evidence type="ECO:0000313" key="6">
    <source>
        <dbReference type="EMBL" id="KAF4104775.1"/>
    </source>
</evidence>
<evidence type="ECO:0000256" key="1">
    <source>
        <dbReference type="ARBA" id="ARBA00010883"/>
    </source>
</evidence>
<feature type="compositionally biased region" description="Basic and acidic residues" evidence="3">
    <location>
        <begin position="791"/>
        <end position="804"/>
    </location>
</feature>
<evidence type="ECO:0000259" key="4">
    <source>
        <dbReference type="Pfam" id="PF02194"/>
    </source>
</evidence>
<keyword evidence="2" id="KW-0175">Coiled coil</keyword>
<keyword evidence="7" id="KW-1185">Reference proteome</keyword>
<feature type="domain" description="Sorting nexin C-terminal" evidence="5">
    <location>
        <begin position="738"/>
        <end position="814"/>
    </location>
</feature>
<comment type="caution">
    <text evidence="6">The sequence shown here is derived from an EMBL/GenBank/DDBJ whole genome shotgun (WGS) entry which is preliminary data.</text>
</comment>
<dbReference type="GO" id="GO:0005768">
    <property type="term" value="C:endosome"/>
    <property type="evidence" value="ECO:0007669"/>
    <property type="project" value="TreeGrafter"/>
</dbReference>
<dbReference type="GO" id="GO:0035091">
    <property type="term" value="F:phosphatidylinositol binding"/>
    <property type="evidence" value="ECO:0007669"/>
    <property type="project" value="InterPro"/>
</dbReference>
<dbReference type="Proteomes" id="UP000579812">
    <property type="component" value="Unassembled WGS sequence"/>
</dbReference>
<feature type="domain" description="PXA" evidence="4">
    <location>
        <begin position="154"/>
        <end position="238"/>
    </location>
</feature>
<feature type="region of interest" description="Disordered" evidence="3">
    <location>
        <begin position="527"/>
        <end position="566"/>
    </location>
</feature>
<feature type="region of interest" description="Disordered" evidence="3">
    <location>
        <begin position="658"/>
        <end position="712"/>
    </location>
</feature>
<dbReference type="Pfam" id="PF08628">
    <property type="entry name" value="Nexin_C"/>
    <property type="match status" value="1"/>
</dbReference>
<evidence type="ECO:0000256" key="2">
    <source>
        <dbReference type="SAM" id="Coils"/>
    </source>
</evidence>
<protein>
    <recommendedName>
        <fullName evidence="8">PXA domain-containing protein</fullName>
    </recommendedName>
</protein>
<feature type="region of interest" description="Disordered" evidence="3">
    <location>
        <begin position="584"/>
        <end position="615"/>
    </location>
</feature>
<feature type="compositionally biased region" description="Basic and acidic residues" evidence="3">
    <location>
        <begin position="686"/>
        <end position="698"/>
    </location>
</feature>
<gene>
    <name evidence="6" type="ORF">G5714_014106</name>
</gene>
<feature type="region of interest" description="Disordered" evidence="3">
    <location>
        <begin position="248"/>
        <end position="294"/>
    </location>
</feature>
<evidence type="ECO:0000256" key="3">
    <source>
        <dbReference type="SAM" id="MobiDB-lite"/>
    </source>
</evidence>
<sequence>MYTWRCFFAIVFVLVWFFSEFGQIWTQAFFCFLCFFNVPFKNQDRETSTQTDDPFVETEQQTKKAHHVGVSDETDAARAGQPVSETMQIYPNVQRSLLQVFKCAYAHLVQPWYNVPELGDSQPLHRALQEEFNLVVERVICKAKNFDLSATSVGCIRIFTQHLHNAKQSDGSPVFGSRSEEMAVLRTFSEALVRNLFPEYLWEAKLYQCVLTEIVTTKALDVLVTCLCNPDNLNQMVVLQLDRVTSKSSTGDLLNSDREGTPSSSVGSEEAEVLTDEAEDGRTQDTKEKKKGNGFKERISKLVDKVKSKKAKKKNHKKKKKEQELLQKALSARRSAVIEDDGASSRESSIRNGMDSDYDSEMDVYLITNVQEDMMEFRLSYAMWRVGKWAVRVTNVQKENEELCFTIHLEEKNNPENLNWDVKKTQSDILNFHSLSLVREEMDTSTLPSISAVVEKTKQDLDGAYAEVVGSALEHFLQELVSDAQLGLTQPVFQFFCPIVQLLNNKEHKGGVWSFLNGLASFLNPGQDEDESHYPRGEENLDRAGASAYDNSGPTAQPACIDTDEEPKGGIVEGPVATNVRFCNPSEETDTFKSREPDMEDQTSDEQDVVSDGQESLAESLDIFLNRSKLVSPSGHSSDISSLVINHTEDIQSDSVDGIISTQSGGKTNKKEKLTQKKSNGYQKVKLKEKTGQLKDEMANQPKAQKKEPQNNWDQVEATKAIFELVKEITGNSVLINIVDAILKPVQPLVKKKINNFLKKMHPTEAQIASYIDNFREKIWPEGNAPIQPPHDSEEKHETKERHETKEKALQLINSKYSNSLILKKTDVETVFKIFQDTEENKKLVYMLLSYILGAFLPGEPAFSAIANLTVKDFVS</sequence>
<dbReference type="InterPro" id="IPR003114">
    <property type="entry name" value="Phox_assoc"/>
</dbReference>
<dbReference type="PANTHER" id="PTHR22775:SF48">
    <property type="entry name" value="SORTING NEXIN-25"/>
    <property type="match status" value="1"/>
</dbReference>
<feature type="coiled-coil region" evidence="2">
    <location>
        <begin position="299"/>
        <end position="326"/>
    </location>
</feature>
<evidence type="ECO:0008006" key="8">
    <source>
        <dbReference type="Google" id="ProtNLM"/>
    </source>
</evidence>
<dbReference type="AlphaFoldDB" id="A0A7J6CDR0"/>
<proteinExistence type="inferred from homology"/>